<sequence>MAKVIALANQKGGVGKTTTAINLAASLAVLEYNVLIVDADPQANATSGLGFDLNNIENSIYECIVDKVDTQKAILKADIDHLFILPSHIDLVGAEIEMLNMPKREYVLKEVLDKVRDDYDFVLIDCSPSLGLITVNALTAADSVIIPVQCEYFALEGLGKLLNTIKIIQNRLNPELEIEGFLLTMYDSRLRLSNQVVEEVQSHFQEMVFETLITRNIKLSEAPSYGKAVVMYDAASKGATNYLNLARELLQRNNMTKMDNKDKVINK</sequence>
<protein>
    <submittedName>
        <fullName evidence="2">Chromosome (Plasmid) partitioning protein ParA</fullName>
    </submittedName>
</protein>
<dbReference type="InterPro" id="IPR050678">
    <property type="entry name" value="DNA_Partitioning_ATPase"/>
</dbReference>
<evidence type="ECO:0000313" key="3">
    <source>
        <dbReference type="Proteomes" id="UP000032900"/>
    </source>
</evidence>
<dbReference type="Pfam" id="PF13614">
    <property type="entry name" value="AAA_31"/>
    <property type="match status" value="1"/>
</dbReference>
<dbReference type="EMBL" id="BAZW01000007">
    <property type="protein sequence ID" value="GAO29202.1"/>
    <property type="molecule type" value="Genomic_DNA"/>
</dbReference>
<evidence type="ECO:0000313" key="2">
    <source>
        <dbReference type="EMBL" id="GAO29202.1"/>
    </source>
</evidence>
<feature type="domain" description="AAA" evidence="1">
    <location>
        <begin position="2"/>
        <end position="178"/>
    </location>
</feature>
<dbReference type="CDD" id="cd02042">
    <property type="entry name" value="ParAB_family"/>
    <property type="match status" value="1"/>
</dbReference>
<dbReference type="PANTHER" id="PTHR13696">
    <property type="entry name" value="P-LOOP CONTAINING NUCLEOSIDE TRIPHOSPHATE HYDROLASE"/>
    <property type="match status" value="1"/>
</dbReference>
<dbReference type="Proteomes" id="UP000032900">
    <property type="component" value="Unassembled WGS sequence"/>
</dbReference>
<evidence type="ECO:0000259" key="1">
    <source>
        <dbReference type="Pfam" id="PF13614"/>
    </source>
</evidence>
<dbReference type="FunFam" id="3.40.50.300:FF:000285">
    <property type="entry name" value="Sporulation initiation inhibitor Soj"/>
    <property type="match status" value="1"/>
</dbReference>
<dbReference type="InterPro" id="IPR027417">
    <property type="entry name" value="P-loop_NTPase"/>
</dbReference>
<dbReference type="SUPFAM" id="SSF52540">
    <property type="entry name" value="P-loop containing nucleoside triphosphate hydrolases"/>
    <property type="match status" value="1"/>
</dbReference>
<gene>
    <name evidence="2" type="ORF">JCM15548_11368</name>
</gene>
<organism evidence="2 3">
    <name type="scientific">Geofilum rubicundum JCM 15548</name>
    <dbReference type="NCBI Taxonomy" id="1236989"/>
    <lineage>
        <taxon>Bacteria</taxon>
        <taxon>Pseudomonadati</taxon>
        <taxon>Bacteroidota</taxon>
        <taxon>Bacteroidia</taxon>
        <taxon>Marinilabiliales</taxon>
        <taxon>Marinilabiliaceae</taxon>
        <taxon>Geofilum</taxon>
    </lineage>
</organism>
<dbReference type="PIRSF" id="PIRSF009320">
    <property type="entry name" value="Nuc_binding_HP_1000"/>
    <property type="match status" value="1"/>
</dbReference>
<dbReference type="OrthoDB" id="9815116at2"/>
<dbReference type="InterPro" id="IPR025669">
    <property type="entry name" value="AAA_dom"/>
</dbReference>
<reference evidence="2 3" key="1">
    <citation type="journal article" date="2015" name="Microbes Environ.">
        <title>Distribution and evolution of nitrogen fixation genes in the phylum bacteroidetes.</title>
        <authorList>
            <person name="Inoue J."/>
            <person name="Oshima K."/>
            <person name="Suda W."/>
            <person name="Sakamoto M."/>
            <person name="Iino T."/>
            <person name="Noda S."/>
            <person name="Hongoh Y."/>
            <person name="Hattori M."/>
            <person name="Ohkuma M."/>
        </authorList>
    </citation>
    <scope>NUCLEOTIDE SEQUENCE [LARGE SCALE GENOMIC DNA]</scope>
    <source>
        <strain evidence="2">JCM 15548</strain>
    </source>
</reference>
<name>A0A0E9LUD6_9BACT</name>
<dbReference type="RefSeq" id="WP_062123214.1">
    <property type="nucleotide sequence ID" value="NZ_BAZW01000007.1"/>
</dbReference>
<dbReference type="STRING" id="1236989.JCM15548_11368"/>
<dbReference type="AlphaFoldDB" id="A0A0E9LUD6"/>
<accession>A0A0E9LUD6</accession>
<keyword evidence="3" id="KW-1185">Reference proteome</keyword>
<proteinExistence type="predicted"/>
<comment type="caution">
    <text evidence="2">The sequence shown here is derived from an EMBL/GenBank/DDBJ whole genome shotgun (WGS) entry which is preliminary data.</text>
</comment>
<dbReference type="PANTHER" id="PTHR13696:SF52">
    <property type="entry name" value="PARA FAMILY PROTEIN CT_582"/>
    <property type="match status" value="1"/>
</dbReference>
<dbReference type="Gene3D" id="3.40.50.300">
    <property type="entry name" value="P-loop containing nucleotide triphosphate hydrolases"/>
    <property type="match status" value="1"/>
</dbReference>